<name>A0ABZ2K9V8_9BACT</name>
<keyword evidence="1 2" id="KW-0238">DNA-binding</keyword>
<dbReference type="Pfam" id="PF00440">
    <property type="entry name" value="TetR_N"/>
    <property type="match status" value="1"/>
</dbReference>
<evidence type="ECO:0000259" key="3">
    <source>
        <dbReference type="PROSITE" id="PS50977"/>
    </source>
</evidence>
<dbReference type="Proteomes" id="UP001379533">
    <property type="component" value="Chromosome"/>
</dbReference>
<evidence type="ECO:0000313" key="4">
    <source>
        <dbReference type="EMBL" id="WXA94132.1"/>
    </source>
</evidence>
<keyword evidence="5" id="KW-1185">Reference proteome</keyword>
<protein>
    <submittedName>
        <fullName evidence="4">TetR/AcrR family transcriptional regulator</fullName>
    </submittedName>
</protein>
<dbReference type="InterPro" id="IPR009057">
    <property type="entry name" value="Homeodomain-like_sf"/>
</dbReference>
<evidence type="ECO:0000256" key="1">
    <source>
        <dbReference type="ARBA" id="ARBA00023125"/>
    </source>
</evidence>
<sequence length="215" mass="23827">MEGQRVYGGVSGDQRREERRARLMAAGLVCFGRDGFAATTTRSIAAESGLTQRYFYESFSGIDDFFAQIVHELGDEWRAKITDAIAAAPPRLPDRLRAGVTAYLKVIHRKPYIARILLVEAFTVAPTVKQVERFLSAMGTVFQEMIAEEFPAKSKVVSDRDALATGYVGAVHHIALRWFRSQFSEPLEKIADVITKLIEGSISGYGAQRTSPPAR</sequence>
<dbReference type="RefSeq" id="WP_394844734.1">
    <property type="nucleotide sequence ID" value="NZ_CP089982.1"/>
</dbReference>
<evidence type="ECO:0000313" key="5">
    <source>
        <dbReference type="Proteomes" id="UP001379533"/>
    </source>
</evidence>
<dbReference type="InterPro" id="IPR001647">
    <property type="entry name" value="HTH_TetR"/>
</dbReference>
<feature type="domain" description="HTH tetR-type" evidence="3">
    <location>
        <begin position="17"/>
        <end position="77"/>
    </location>
</feature>
<dbReference type="Gene3D" id="1.10.357.10">
    <property type="entry name" value="Tetracycline Repressor, domain 2"/>
    <property type="match status" value="1"/>
</dbReference>
<dbReference type="InterPro" id="IPR050109">
    <property type="entry name" value="HTH-type_TetR-like_transc_reg"/>
</dbReference>
<organism evidence="4 5">
    <name type="scientific">Pendulispora brunnea</name>
    <dbReference type="NCBI Taxonomy" id="2905690"/>
    <lineage>
        <taxon>Bacteria</taxon>
        <taxon>Pseudomonadati</taxon>
        <taxon>Myxococcota</taxon>
        <taxon>Myxococcia</taxon>
        <taxon>Myxococcales</taxon>
        <taxon>Sorangiineae</taxon>
        <taxon>Pendulisporaceae</taxon>
        <taxon>Pendulispora</taxon>
    </lineage>
</organism>
<accession>A0ABZ2K9V8</accession>
<dbReference type="SUPFAM" id="SSF48498">
    <property type="entry name" value="Tetracyclin repressor-like, C-terminal domain"/>
    <property type="match status" value="1"/>
</dbReference>
<feature type="DNA-binding region" description="H-T-H motif" evidence="2">
    <location>
        <begin position="40"/>
        <end position="59"/>
    </location>
</feature>
<evidence type="ECO:0000256" key="2">
    <source>
        <dbReference type="PROSITE-ProRule" id="PRU00335"/>
    </source>
</evidence>
<dbReference type="InterPro" id="IPR049484">
    <property type="entry name" value="Rv0078-like_C"/>
</dbReference>
<dbReference type="PANTHER" id="PTHR30055:SF226">
    <property type="entry name" value="HTH-TYPE TRANSCRIPTIONAL REGULATOR PKSA"/>
    <property type="match status" value="1"/>
</dbReference>
<gene>
    <name evidence="4" type="ORF">LZC95_47775</name>
</gene>
<dbReference type="InterPro" id="IPR036271">
    <property type="entry name" value="Tet_transcr_reg_TetR-rel_C_sf"/>
</dbReference>
<dbReference type="PROSITE" id="PS50977">
    <property type="entry name" value="HTH_TETR_2"/>
    <property type="match status" value="1"/>
</dbReference>
<proteinExistence type="predicted"/>
<reference evidence="4 5" key="1">
    <citation type="submission" date="2021-12" db="EMBL/GenBank/DDBJ databases">
        <title>Discovery of the Pendulisporaceae a myxobacterial family with distinct sporulation behavior and unique specialized metabolism.</title>
        <authorList>
            <person name="Garcia R."/>
            <person name="Popoff A."/>
            <person name="Bader C.D."/>
            <person name="Loehr J."/>
            <person name="Walesch S."/>
            <person name="Walt C."/>
            <person name="Boldt J."/>
            <person name="Bunk B."/>
            <person name="Haeckl F.J.F.P.J."/>
            <person name="Gunesch A.P."/>
            <person name="Birkelbach J."/>
            <person name="Nuebel U."/>
            <person name="Pietschmann T."/>
            <person name="Bach T."/>
            <person name="Mueller R."/>
        </authorList>
    </citation>
    <scope>NUCLEOTIDE SEQUENCE [LARGE SCALE GENOMIC DNA]</scope>
    <source>
        <strain evidence="4 5">MSr12523</strain>
    </source>
</reference>
<dbReference type="Pfam" id="PF21351">
    <property type="entry name" value="TetR_C_41"/>
    <property type="match status" value="1"/>
</dbReference>
<dbReference type="SUPFAM" id="SSF46689">
    <property type="entry name" value="Homeodomain-like"/>
    <property type="match status" value="1"/>
</dbReference>
<dbReference type="PANTHER" id="PTHR30055">
    <property type="entry name" value="HTH-TYPE TRANSCRIPTIONAL REGULATOR RUTR"/>
    <property type="match status" value="1"/>
</dbReference>
<dbReference type="EMBL" id="CP089982">
    <property type="protein sequence ID" value="WXA94132.1"/>
    <property type="molecule type" value="Genomic_DNA"/>
</dbReference>